<evidence type="ECO:0000313" key="13">
    <source>
        <dbReference type="EMBL" id="KFM59539.1"/>
    </source>
</evidence>
<keyword evidence="10" id="KW-0406">Ion transport</keyword>
<dbReference type="SUPFAM" id="SSF56784">
    <property type="entry name" value="HAD-like"/>
    <property type="match status" value="1"/>
</dbReference>
<dbReference type="EMBL" id="KK113182">
    <property type="protein sequence ID" value="KFM59539.1"/>
    <property type="molecule type" value="Genomic_DNA"/>
</dbReference>
<dbReference type="FunFam" id="1.20.1110.10:FF:000095">
    <property type="entry name" value="Sodium/potassium-transporting ATPase subunit alpha-1"/>
    <property type="match status" value="1"/>
</dbReference>
<dbReference type="GO" id="GO:0030007">
    <property type="term" value="P:intracellular potassium ion homeostasis"/>
    <property type="evidence" value="ECO:0007669"/>
    <property type="project" value="TreeGrafter"/>
</dbReference>
<dbReference type="Gene3D" id="3.40.50.1000">
    <property type="entry name" value="HAD superfamily/HAD-like"/>
    <property type="match status" value="1"/>
</dbReference>
<dbReference type="FunFam" id="3.40.50.1000:FF:000083">
    <property type="entry name" value="Sodium/potassium-transporting ATPase subunit alpha"/>
    <property type="match status" value="1"/>
</dbReference>
<evidence type="ECO:0000256" key="5">
    <source>
        <dbReference type="ARBA" id="ARBA00022840"/>
    </source>
</evidence>
<dbReference type="SUPFAM" id="SSF81665">
    <property type="entry name" value="Calcium ATPase, transmembrane domain M"/>
    <property type="match status" value="1"/>
</dbReference>
<dbReference type="PANTHER" id="PTHR43294:SF13">
    <property type="entry name" value="SODIUM_POTASSIUM-TRANSPORTING ATPASE SUBUNIT ALPHA"/>
    <property type="match status" value="1"/>
</dbReference>
<dbReference type="GO" id="GO:0005524">
    <property type="term" value="F:ATP binding"/>
    <property type="evidence" value="ECO:0007669"/>
    <property type="project" value="UniProtKB-KW"/>
</dbReference>
<dbReference type="Pfam" id="PF08282">
    <property type="entry name" value="Hydrolase_3"/>
    <property type="match status" value="1"/>
</dbReference>
<proteinExistence type="predicted"/>
<protein>
    <submittedName>
        <fullName evidence="13">Sodium/potassium-transporting ATPase subunit alpha</fullName>
    </submittedName>
</protein>
<comment type="subcellular location">
    <subcellularLocation>
        <location evidence="1">Cell membrane</location>
        <topology evidence="1">Multi-pass membrane protein</topology>
    </subcellularLocation>
</comment>
<keyword evidence="3 11" id="KW-0812">Transmembrane</keyword>
<organism evidence="13 14">
    <name type="scientific">Stegodyphus mimosarum</name>
    <name type="common">African social velvet spider</name>
    <dbReference type="NCBI Taxonomy" id="407821"/>
    <lineage>
        <taxon>Eukaryota</taxon>
        <taxon>Metazoa</taxon>
        <taxon>Ecdysozoa</taxon>
        <taxon>Arthropoda</taxon>
        <taxon>Chelicerata</taxon>
        <taxon>Arachnida</taxon>
        <taxon>Araneae</taxon>
        <taxon>Araneomorphae</taxon>
        <taxon>Entelegynae</taxon>
        <taxon>Eresoidea</taxon>
        <taxon>Eresidae</taxon>
        <taxon>Stegodyphus</taxon>
    </lineage>
</organism>
<dbReference type="GO" id="GO:1902600">
    <property type="term" value="P:proton transmembrane transport"/>
    <property type="evidence" value="ECO:0007669"/>
    <property type="project" value="TreeGrafter"/>
</dbReference>
<keyword evidence="2" id="KW-1003">Cell membrane</keyword>
<dbReference type="Gene3D" id="1.20.1110.10">
    <property type="entry name" value="Calcium-transporting ATPase, transmembrane domain"/>
    <property type="match status" value="1"/>
</dbReference>
<keyword evidence="6" id="KW-1278">Translocase</keyword>
<dbReference type="GO" id="GO:0016887">
    <property type="term" value="F:ATP hydrolysis activity"/>
    <property type="evidence" value="ECO:0007669"/>
    <property type="project" value="InterPro"/>
</dbReference>
<feature type="transmembrane region" description="Helical" evidence="11">
    <location>
        <begin position="371"/>
        <end position="390"/>
    </location>
</feature>
<dbReference type="GO" id="GO:0036376">
    <property type="term" value="P:sodium ion export across plasma membrane"/>
    <property type="evidence" value="ECO:0007669"/>
    <property type="project" value="TreeGrafter"/>
</dbReference>
<evidence type="ECO:0000256" key="3">
    <source>
        <dbReference type="ARBA" id="ARBA00022692"/>
    </source>
</evidence>
<sequence>MVTGDHPITAKAIAKAVGIISEGNETVEDIADRMGISLEDVNPLEAKAAVVHGSELRDLTAQDLDILLDQHTEIVFARTSPQQKLIIVEGCQRQGQIVAVTGDGVNDSPALKKADIGVAMGIAGSDVSKQAADMILLDDNFASIVTGVEEGRLIFDNLKKSIAYTLTSNIPEISPFLLFILADVPLPLGTVTILCIDLGTDMVPAISLAYEKAESDIMKRKPREPGTDKLVNERLISMAYGQIGMMQAAAGFFTYFVIMAENGFWPSSLFGIRRAWDSKAINDLRDSYNQEWTYKSRKTLEYTCHTAFFVSIVIVQWADLIICKTRRNSLLHQGMTNHVLNFGLVFETALAAFLSYCPGMEHGLRMYPLKFNWWITAIPFSLLIFCYDEIRRYILRHRPPGSWIEKETYY</sequence>
<name>A0A087T350_STEMI</name>
<dbReference type="InterPro" id="IPR023214">
    <property type="entry name" value="HAD_sf"/>
</dbReference>
<keyword evidence="14" id="KW-1185">Reference proteome</keyword>
<keyword evidence="10" id="KW-0813">Transport</keyword>
<keyword evidence="8" id="KW-0915">Sodium</keyword>
<evidence type="ECO:0000256" key="2">
    <source>
        <dbReference type="ARBA" id="ARBA00022475"/>
    </source>
</evidence>
<evidence type="ECO:0000256" key="4">
    <source>
        <dbReference type="ARBA" id="ARBA00022741"/>
    </source>
</evidence>
<dbReference type="GO" id="GO:1990573">
    <property type="term" value="P:potassium ion import across plasma membrane"/>
    <property type="evidence" value="ECO:0007669"/>
    <property type="project" value="TreeGrafter"/>
</dbReference>
<dbReference type="InterPro" id="IPR023298">
    <property type="entry name" value="ATPase_P-typ_TM_dom_sf"/>
</dbReference>
<evidence type="ECO:0000256" key="7">
    <source>
        <dbReference type="ARBA" id="ARBA00022989"/>
    </source>
</evidence>
<feature type="domain" description="Cation-transporting P-type ATPase C-terminal" evidence="12">
    <location>
        <begin position="185"/>
        <end position="394"/>
    </location>
</feature>
<keyword evidence="9 11" id="KW-0472">Membrane</keyword>
<feature type="non-terminal residue" evidence="13">
    <location>
        <position position="410"/>
    </location>
</feature>
<evidence type="ECO:0000313" key="14">
    <source>
        <dbReference type="Proteomes" id="UP000054359"/>
    </source>
</evidence>
<keyword evidence="10" id="KW-0739">Sodium transport</keyword>
<reference evidence="13 14" key="1">
    <citation type="submission" date="2013-11" db="EMBL/GenBank/DDBJ databases">
        <title>Genome sequencing of Stegodyphus mimosarum.</title>
        <authorList>
            <person name="Bechsgaard J."/>
        </authorList>
    </citation>
    <scope>NUCLEOTIDE SEQUENCE [LARGE SCALE GENOMIC DNA]</scope>
</reference>
<dbReference type="InterPro" id="IPR036412">
    <property type="entry name" value="HAD-like_sf"/>
</dbReference>
<dbReference type="STRING" id="407821.A0A087T350"/>
<dbReference type="Proteomes" id="UP000054359">
    <property type="component" value="Unassembled WGS sequence"/>
</dbReference>
<evidence type="ECO:0000256" key="8">
    <source>
        <dbReference type="ARBA" id="ARBA00023053"/>
    </source>
</evidence>
<evidence type="ECO:0000256" key="1">
    <source>
        <dbReference type="ARBA" id="ARBA00004651"/>
    </source>
</evidence>
<dbReference type="PRINTS" id="PR00119">
    <property type="entry name" value="CATATPASE"/>
</dbReference>
<dbReference type="GO" id="GO:0006883">
    <property type="term" value="P:intracellular sodium ion homeostasis"/>
    <property type="evidence" value="ECO:0007669"/>
    <property type="project" value="TreeGrafter"/>
</dbReference>
<dbReference type="InterPro" id="IPR006068">
    <property type="entry name" value="ATPase_P-typ_cation-transptr_C"/>
</dbReference>
<dbReference type="GO" id="GO:0005886">
    <property type="term" value="C:plasma membrane"/>
    <property type="evidence" value="ECO:0007669"/>
    <property type="project" value="UniProtKB-SubCell"/>
</dbReference>
<feature type="transmembrane region" description="Helical" evidence="11">
    <location>
        <begin position="339"/>
        <end position="356"/>
    </location>
</feature>
<keyword evidence="4" id="KW-0547">Nucleotide-binding</keyword>
<dbReference type="GO" id="GO:0005391">
    <property type="term" value="F:P-type sodium:potassium-exchanging transporter activity"/>
    <property type="evidence" value="ECO:0007669"/>
    <property type="project" value="TreeGrafter"/>
</dbReference>
<keyword evidence="5" id="KW-0067">ATP-binding</keyword>
<dbReference type="PRINTS" id="PR00120">
    <property type="entry name" value="HATPASE"/>
</dbReference>
<dbReference type="AlphaFoldDB" id="A0A087T350"/>
<dbReference type="OMA" id="ENRCTHA"/>
<evidence type="ECO:0000256" key="10">
    <source>
        <dbReference type="ARBA" id="ARBA00023201"/>
    </source>
</evidence>
<gene>
    <name evidence="13" type="ORF">X975_04682</name>
</gene>
<accession>A0A087T350</accession>
<dbReference type="InterPro" id="IPR001757">
    <property type="entry name" value="P_typ_ATPase"/>
</dbReference>
<evidence type="ECO:0000256" key="9">
    <source>
        <dbReference type="ARBA" id="ARBA00023136"/>
    </source>
</evidence>
<dbReference type="PANTHER" id="PTHR43294">
    <property type="entry name" value="SODIUM/POTASSIUM-TRANSPORTING ATPASE SUBUNIT ALPHA"/>
    <property type="match status" value="1"/>
</dbReference>
<evidence type="ECO:0000259" key="12">
    <source>
        <dbReference type="Pfam" id="PF00689"/>
    </source>
</evidence>
<evidence type="ECO:0000256" key="11">
    <source>
        <dbReference type="SAM" id="Phobius"/>
    </source>
</evidence>
<dbReference type="InterPro" id="IPR050510">
    <property type="entry name" value="Cation_transp_ATPase_P-type"/>
</dbReference>
<dbReference type="NCBIfam" id="TIGR01494">
    <property type="entry name" value="ATPase_P-type"/>
    <property type="match status" value="1"/>
</dbReference>
<dbReference type="OrthoDB" id="6417367at2759"/>
<keyword evidence="7 11" id="KW-1133">Transmembrane helix</keyword>
<feature type="transmembrane region" description="Helical" evidence="11">
    <location>
        <begin position="239"/>
        <end position="258"/>
    </location>
</feature>
<dbReference type="Pfam" id="PF00689">
    <property type="entry name" value="Cation_ATPase_C"/>
    <property type="match status" value="1"/>
</dbReference>
<evidence type="ECO:0000256" key="6">
    <source>
        <dbReference type="ARBA" id="ARBA00022967"/>
    </source>
</evidence>